<protein>
    <submittedName>
        <fullName evidence="1">Jg1263 protein</fullName>
    </submittedName>
</protein>
<organism evidence="1 2">
    <name type="scientific">Pararge aegeria aegeria</name>
    <dbReference type="NCBI Taxonomy" id="348720"/>
    <lineage>
        <taxon>Eukaryota</taxon>
        <taxon>Metazoa</taxon>
        <taxon>Ecdysozoa</taxon>
        <taxon>Arthropoda</taxon>
        <taxon>Hexapoda</taxon>
        <taxon>Insecta</taxon>
        <taxon>Pterygota</taxon>
        <taxon>Neoptera</taxon>
        <taxon>Endopterygota</taxon>
        <taxon>Lepidoptera</taxon>
        <taxon>Glossata</taxon>
        <taxon>Ditrysia</taxon>
        <taxon>Papilionoidea</taxon>
        <taxon>Nymphalidae</taxon>
        <taxon>Satyrinae</taxon>
        <taxon>Satyrini</taxon>
        <taxon>Parargina</taxon>
        <taxon>Pararge</taxon>
    </lineage>
</organism>
<evidence type="ECO:0000313" key="2">
    <source>
        <dbReference type="Proteomes" id="UP000838756"/>
    </source>
</evidence>
<dbReference type="EMBL" id="CAKXAJ010020448">
    <property type="protein sequence ID" value="CAH2222340.1"/>
    <property type="molecule type" value="Genomic_DNA"/>
</dbReference>
<dbReference type="AlphaFoldDB" id="A0A8S4QWB4"/>
<evidence type="ECO:0000313" key="1">
    <source>
        <dbReference type="EMBL" id="CAH2222340.1"/>
    </source>
</evidence>
<gene>
    <name evidence="1" type="primary">jg1263</name>
    <name evidence="1" type="ORF">PAEG_LOCUS6753</name>
</gene>
<name>A0A8S4QWB4_9NEOP</name>
<dbReference type="Proteomes" id="UP000838756">
    <property type="component" value="Unassembled WGS sequence"/>
</dbReference>
<dbReference type="OrthoDB" id="6681966at2759"/>
<keyword evidence="2" id="KW-1185">Reference proteome</keyword>
<comment type="caution">
    <text evidence="1">The sequence shown here is derived from an EMBL/GenBank/DDBJ whole genome shotgun (WGS) entry which is preliminary data.</text>
</comment>
<accession>A0A8S4QWB4</accession>
<proteinExistence type="predicted"/>
<feature type="non-terminal residue" evidence="1">
    <location>
        <position position="1"/>
    </location>
</feature>
<sequence length="132" mass="14409">LPSGDPAPGRSPGPPFDEKLESNIEVAVDETVYNEITTTDEVPTTVSEASVSERTVDACAYALFPSDSDNIVTLSERNSAVNLSVSHSVFDSEELVRGVVYDGKFVVTIPILPVFPTRWCYSRYKTDKGGKY</sequence>
<reference evidence="1" key="1">
    <citation type="submission" date="2022-03" db="EMBL/GenBank/DDBJ databases">
        <authorList>
            <person name="Lindestad O."/>
        </authorList>
    </citation>
    <scope>NUCLEOTIDE SEQUENCE</scope>
</reference>